<proteinExistence type="predicted"/>
<dbReference type="RefSeq" id="WP_154527355.1">
    <property type="nucleotide sequence ID" value="NZ_VULZ01000019.1"/>
</dbReference>
<dbReference type="Pfam" id="PF17179">
    <property type="entry name" value="Fer4_22"/>
    <property type="match status" value="1"/>
</dbReference>
<dbReference type="Gene3D" id="1.10.1060.10">
    <property type="entry name" value="Alpha-helical ferredoxin"/>
    <property type="match status" value="1"/>
</dbReference>
<keyword evidence="1" id="KW-0479">Metal-binding</keyword>
<organism evidence="5 6">
    <name type="scientific">Porcincola intestinalis</name>
    <dbReference type="NCBI Taxonomy" id="2606632"/>
    <lineage>
        <taxon>Bacteria</taxon>
        <taxon>Bacillati</taxon>
        <taxon>Bacillota</taxon>
        <taxon>Clostridia</taxon>
        <taxon>Lachnospirales</taxon>
        <taxon>Lachnospiraceae</taxon>
        <taxon>Porcincola</taxon>
    </lineage>
</organism>
<dbReference type="NCBIfam" id="TIGR02910">
    <property type="entry name" value="sulfite_red_A"/>
    <property type="match status" value="1"/>
</dbReference>
<keyword evidence="6" id="KW-1185">Reference proteome</keyword>
<dbReference type="AlphaFoldDB" id="A0A6L5X6J5"/>
<feature type="domain" description="4Fe-4S ferredoxin-type" evidence="4">
    <location>
        <begin position="297"/>
        <end position="325"/>
    </location>
</feature>
<dbReference type="GO" id="GO:0051536">
    <property type="term" value="F:iron-sulfur cluster binding"/>
    <property type="evidence" value="ECO:0007669"/>
    <property type="project" value="UniProtKB-KW"/>
</dbReference>
<dbReference type="GO" id="GO:0046872">
    <property type="term" value="F:metal ion binding"/>
    <property type="evidence" value="ECO:0007669"/>
    <property type="project" value="UniProtKB-KW"/>
</dbReference>
<dbReference type="InterPro" id="IPR017900">
    <property type="entry name" value="4Fe4S_Fe_S_CS"/>
</dbReference>
<evidence type="ECO:0000256" key="3">
    <source>
        <dbReference type="ARBA" id="ARBA00023014"/>
    </source>
</evidence>
<dbReference type="InterPro" id="IPR014259">
    <property type="entry name" value="Sulphite_reductase_A"/>
</dbReference>
<dbReference type="PROSITE" id="PS51379">
    <property type="entry name" value="4FE4S_FER_2"/>
    <property type="match status" value="2"/>
</dbReference>
<keyword evidence="2" id="KW-0408">Iron</keyword>
<dbReference type="Proteomes" id="UP000481852">
    <property type="component" value="Unassembled WGS sequence"/>
</dbReference>
<dbReference type="InterPro" id="IPR009051">
    <property type="entry name" value="Helical_ferredxn"/>
</dbReference>
<dbReference type="EMBL" id="VULZ01000019">
    <property type="protein sequence ID" value="MSS15979.1"/>
    <property type="molecule type" value="Genomic_DNA"/>
</dbReference>
<reference evidence="5 6" key="1">
    <citation type="submission" date="2019-08" db="EMBL/GenBank/DDBJ databases">
        <title>In-depth cultivation of the pig gut microbiome towards novel bacterial diversity and tailored functional studies.</title>
        <authorList>
            <person name="Wylensek D."/>
            <person name="Hitch T.C.A."/>
            <person name="Clavel T."/>
        </authorList>
    </citation>
    <scope>NUCLEOTIDE SEQUENCE [LARGE SCALE GENOMIC DNA]</scope>
    <source>
        <strain evidence="5 6">Oil+RF-744-WCA-WT-11</strain>
    </source>
</reference>
<sequence>MGYVLTQEGFSDAISQLRKTYRIFAPVRKKGAGRFTDVDAILYDEVNGSEEIELHEKSDYSAKEVLTPLSETLFYFTEGVCKEADLDTRPVLLFLRSCDLQAMKRQDQIYLANGMEKDFFYQRRRELVHYVLIGCSHSFENCFCVDMKANVSEDGYAFSVDEADGMYRINVLDEGLDAVFSAAATSKEEVVPAHVTQNEVHVRVPETIPAEIMKHPLWDEYTTRCIGCGRCNFVCPTCTCFTMQDVYYSDNGRVGERRRVGSSCMVDGYSNVAGGGQYRKTQGERMRFKVLHKILDFRKRFGYDMCVGCGRCDDVCGEYISYSNIINKVADAVDAMEKEGR</sequence>
<evidence type="ECO:0000256" key="2">
    <source>
        <dbReference type="ARBA" id="ARBA00023004"/>
    </source>
</evidence>
<evidence type="ECO:0000256" key="1">
    <source>
        <dbReference type="ARBA" id="ARBA00022723"/>
    </source>
</evidence>
<evidence type="ECO:0000313" key="6">
    <source>
        <dbReference type="Proteomes" id="UP000481852"/>
    </source>
</evidence>
<name>A0A6L5X6J5_9FIRM</name>
<dbReference type="InterPro" id="IPR017896">
    <property type="entry name" value="4Fe4S_Fe-S-bd"/>
</dbReference>
<dbReference type="SUPFAM" id="SSF46548">
    <property type="entry name" value="alpha-helical ferredoxin"/>
    <property type="match status" value="1"/>
</dbReference>
<dbReference type="PANTHER" id="PTHR40447:SF1">
    <property type="entry name" value="ANAEROBIC SULFITE REDUCTASE SUBUNIT A"/>
    <property type="match status" value="1"/>
</dbReference>
<evidence type="ECO:0000313" key="5">
    <source>
        <dbReference type="EMBL" id="MSS15979.1"/>
    </source>
</evidence>
<feature type="domain" description="4Fe-4S ferredoxin-type" evidence="4">
    <location>
        <begin position="214"/>
        <end position="246"/>
    </location>
</feature>
<evidence type="ECO:0000259" key="4">
    <source>
        <dbReference type="PROSITE" id="PS51379"/>
    </source>
</evidence>
<protein>
    <submittedName>
        <fullName evidence="5">Anaerobic sulfite reductase subunit AsrA</fullName>
    </submittedName>
</protein>
<accession>A0A6L5X6J5</accession>
<gene>
    <name evidence="5" type="primary">asrA</name>
    <name evidence="5" type="ORF">FYJ35_13250</name>
</gene>
<comment type="caution">
    <text evidence="5">The sequence shown here is derived from an EMBL/GenBank/DDBJ whole genome shotgun (WGS) entry which is preliminary data.</text>
</comment>
<dbReference type="PROSITE" id="PS00198">
    <property type="entry name" value="4FE4S_FER_1"/>
    <property type="match status" value="2"/>
</dbReference>
<keyword evidence="3" id="KW-0411">Iron-sulfur</keyword>
<dbReference type="PANTHER" id="PTHR40447">
    <property type="entry name" value="ANAEROBIC SULFITE REDUCTASE SUBUNIT A"/>
    <property type="match status" value="1"/>
</dbReference>